<keyword evidence="3" id="KW-1185">Reference proteome</keyword>
<reference evidence="2" key="1">
    <citation type="submission" date="2023-03" db="EMBL/GenBank/DDBJ databases">
        <title>Massive genome expansion in bonnet fungi (Mycena s.s.) driven by repeated elements and novel gene families across ecological guilds.</title>
        <authorList>
            <consortium name="Lawrence Berkeley National Laboratory"/>
            <person name="Harder C.B."/>
            <person name="Miyauchi S."/>
            <person name="Viragh M."/>
            <person name="Kuo A."/>
            <person name="Thoen E."/>
            <person name="Andreopoulos B."/>
            <person name="Lu D."/>
            <person name="Skrede I."/>
            <person name="Drula E."/>
            <person name="Henrissat B."/>
            <person name="Morin E."/>
            <person name="Kohler A."/>
            <person name="Barry K."/>
            <person name="LaButti K."/>
            <person name="Morin E."/>
            <person name="Salamov A."/>
            <person name="Lipzen A."/>
            <person name="Mereny Z."/>
            <person name="Hegedus B."/>
            <person name="Baldrian P."/>
            <person name="Stursova M."/>
            <person name="Weitz H."/>
            <person name="Taylor A."/>
            <person name="Grigoriev I.V."/>
            <person name="Nagy L.G."/>
            <person name="Martin F."/>
            <person name="Kauserud H."/>
        </authorList>
    </citation>
    <scope>NUCLEOTIDE SEQUENCE</scope>
    <source>
        <strain evidence="2">9284</strain>
    </source>
</reference>
<protein>
    <submittedName>
        <fullName evidence="2">Uncharacterized protein</fullName>
    </submittedName>
</protein>
<feature type="region of interest" description="Disordered" evidence="1">
    <location>
        <begin position="1"/>
        <end position="35"/>
    </location>
</feature>
<dbReference type="Proteomes" id="UP001221142">
    <property type="component" value="Unassembled WGS sequence"/>
</dbReference>
<comment type="caution">
    <text evidence="2">The sequence shown here is derived from an EMBL/GenBank/DDBJ whole genome shotgun (WGS) entry which is preliminary data.</text>
</comment>
<gene>
    <name evidence="2" type="ORF">FB45DRAFT_878519</name>
</gene>
<proteinExistence type="predicted"/>
<feature type="region of interest" description="Disordered" evidence="1">
    <location>
        <begin position="81"/>
        <end position="104"/>
    </location>
</feature>
<feature type="compositionally biased region" description="Polar residues" evidence="1">
    <location>
        <begin position="82"/>
        <end position="104"/>
    </location>
</feature>
<evidence type="ECO:0000313" key="2">
    <source>
        <dbReference type="EMBL" id="KAJ7606422.1"/>
    </source>
</evidence>
<evidence type="ECO:0000313" key="3">
    <source>
        <dbReference type="Proteomes" id="UP001221142"/>
    </source>
</evidence>
<accession>A0AAD7B0C3</accession>
<name>A0AAD7B0C3_9AGAR</name>
<evidence type="ECO:0000256" key="1">
    <source>
        <dbReference type="SAM" id="MobiDB-lite"/>
    </source>
</evidence>
<dbReference type="EMBL" id="JARKIF010000058">
    <property type="protein sequence ID" value="KAJ7606422.1"/>
    <property type="molecule type" value="Genomic_DNA"/>
</dbReference>
<sequence>MPRTRPKPSRDQQIRVPRNVPSSDVDDGSPASKFTPRFICSAAGHEYFRLKESGGKHGMFGRLKWDAAGLPELAAADLSTFGDKSTTLEESNQMSRDTDESISN</sequence>
<organism evidence="2 3">
    <name type="scientific">Roridomyces roridus</name>
    <dbReference type="NCBI Taxonomy" id="1738132"/>
    <lineage>
        <taxon>Eukaryota</taxon>
        <taxon>Fungi</taxon>
        <taxon>Dikarya</taxon>
        <taxon>Basidiomycota</taxon>
        <taxon>Agaricomycotina</taxon>
        <taxon>Agaricomycetes</taxon>
        <taxon>Agaricomycetidae</taxon>
        <taxon>Agaricales</taxon>
        <taxon>Marasmiineae</taxon>
        <taxon>Mycenaceae</taxon>
        <taxon>Roridomyces</taxon>
    </lineage>
</organism>
<dbReference type="AlphaFoldDB" id="A0AAD7B0C3"/>